<accession>A0ABT1B019</accession>
<reference evidence="2 3" key="1">
    <citation type="submission" date="2022-06" db="EMBL/GenBank/DDBJ databases">
        <authorList>
            <person name="Xuan X."/>
        </authorList>
    </citation>
    <scope>NUCLEOTIDE SEQUENCE [LARGE SCALE GENOMIC DNA]</scope>
    <source>
        <strain evidence="2 3">2V75</strain>
    </source>
</reference>
<evidence type="ECO:0000313" key="3">
    <source>
        <dbReference type="Proteomes" id="UP001206312"/>
    </source>
</evidence>
<comment type="caution">
    <text evidence="2">The sequence shown here is derived from an EMBL/GenBank/DDBJ whole genome shotgun (WGS) entry which is preliminary data.</text>
</comment>
<organism evidence="2 3">
    <name type="scientific">Robiginitalea marina</name>
    <dbReference type="NCBI Taxonomy" id="2954105"/>
    <lineage>
        <taxon>Bacteria</taxon>
        <taxon>Pseudomonadati</taxon>
        <taxon>Bacteroidota</taxon>
        <taxon>Flavobacteriia</taxon>
        <taxon>Flavobacteriales</taxon>
        <taxon>Flavobacteriaceae</taxon>
        <taxon>Robiginitalea</taxon>
    </lineage>
</organism>
<keyword evidence="3" id="KW-1185">Reference proteome</keyword>
<protein>
    <submittedName>
        <fullName evidence="2">Uncharacterized protein</fullName>
    </submittedName>
</protein>
<gene>
    <name evidence="2" type="ORF">NG653_11740</name>
</gene>
<evidence type="ECO:0000256" key="1">
    <source>
        <dbReference type="SAM" id="SignalP"/>
    </source>
</evidence>
<feature type="signal peptide" evidence="1">
    <location>
        <begin position="1"/>
        <end position="20"/>
    </location>
</feature>
<sequence>MNKYLTFLLVLTLALQTAYSNSLNNHYKEIFEWNVFIPDGNGYVKTDINTDGISINNIGELLGYNTSQFSAHFKFDDHSIQGILFKVFTTEIICVITDDGVNKLTQSLVDDYLKDFEFNEYYDGYKIESELEEAVEKKLLSLEYLNEIFDKNLTDINGSFVAEKIGYRLFFKDGWLNDFATSDGLNKWAKSWKNNQQELYGKYLVSASIRFGGDQELVNYYINTQAKAFTQLPNGFRNEYVQLYKNQEYGTYNFKMIAVAHYNEKMTLNEFKILNKDEYEIDSEFNSPDGYRRTTYRLLNTLYTFDQDGNLINSYLSN</sequence>
<dbReference type="EMBL" id="JAMXIB010000010">
    <property type="protein sequence ID" value="MCO5725531.1"/>
    <property type="molecule type" value="Genomic_DNA"/>
</dbReference>
<keyword evidence="1" id="KW-0732">Signal</keyword>
<name>A0ABT1B019_9FLAO</name>
<proteinExistence type="predicted"/>
<dbReference type="Proteomes" id="UP001206312">
    <property type="component" value="Unassembled WGS sequence"/>
</dbReference>
<evidence type="ECO:0000313" key="2">
    <source>
        <dbReference type="EMBL" id="MCO5725531.1"/>
    </source>
</evidence>
<feature type="chain" id="PRO_5046900175" evidence="1">
    <location>
        <begin position="21"/>
        <end position="318"/>
    </location>
</feature>
<dbReference type="RefSeq" id="WP_252741904.1">
    <property type="nucleotide sequence ID" value="NZ_JAMXIB010000010.1"/>
</dbReference>